<comment type="caution">
    <text evidence="1">The sequence shown here is derived from an EMBL/GenBank/DDBJ whole genome shotgun (WGS) entry which is preliminary data.</text>
</comment>
<accession>A0ACA9KLU9</accession>
<evidence type="ECO:0000313" key="1">
    <source>
        <dbReference type="EMBL" id="CAG8481473.1"/>
    </source>
</evidence>
<evidence type="ECO:0000313" key="2">
    <source>
        <dbReference type="Proteomes" id="UP000789525"/>
    </source>
</evidence>
<name>A0ACA9KLU9_9GLOM</name>
<keyword evidence="2" id="KW-1185">Reference proteome</keyword>
<sequence length="319" mass="36115">MISSSGGRLIAKFSLRPFGSLHSHPGGLSNSCSKIILQSFISRGLTTSPGHKPGPTLQLKKDELDDFLPRERPESISYFTAKPTYNDLLIQLNDLTSKYKNFPRTKRDEKIVTLWKLKNQLEVDLHLGLKFNQYDLITQKLHHLDAIIPESAPELHDFLSLFRRQDPEKAKKELQANKKLDEYQRAYSVGKRKEAVAHVWVVEGEGHVLINGIPLVDYLGSLELRQRVLMPFQVTNLLGKYNVWVRVQGGGKSGVILYRVPKVKLAQLHMESPNACSYTIPSLNQLCDKGQTLKNSLKGNHRVISLRHSLPRASKPLND</sequence>
<protein>
    <submittedName>
        <fullName evidence="1">4970_t:CDS:1</fullName>
    </submittedName>
</protein>
<organism evidence="1 2">
    <name type="scientific">Acaulospora colombiana</name>
    <dbReference type="NCBI Taxonomy" id="27376"/>
    <lineage>
        <taxon>Eukaryota</taxon>
        <taxon>Fungi</taxon>
        <taxon>Fungi incertae sedis</taxon>
        <taxon>Mucoromycota</taxon>
        <taxon>Glomeromycotina</taxon>
        <taxon>Glomeromycetes</taxon>
        <taxon>Diversisporales</taxon>
        <taxon>Acaulosporaceae</taxon>
        <taxon>Acaulospora</taxon>
    </lineage>
</organism>
<dbReference type="EMBL" id="CAJVPT010002453">
    <property type="protein sequence ID" value="CAG8481473.1"/>
    <property type="molecule type" value="Genomic_DNA"/>
</dbReference>
<reference evidence="1" key="1">
    <citation type="submission" date="2021-06" db="EMBL/GenBank/DDBJ databases">
        <authorList>
            <person name="Kallberg Y."/>
            <person name="Tangrot J."/>
            <person name="Rosling A."/>
        </authorList>
    </citation>
    <scope>NUCLEOTIDE SEQUENCE</scope>
    <source>
        <strain evidence="1">CL356</strain>
    </source>
</reference>
<proteinExistence type="predicted"/>
<dbReference type="Proteomes" id="UP000789525">
    <property type="component" value="Unassembled WGS sequence"/>
</dbReference>
<gene>
    <name evidence="1" type="ORF">ACOLOM_LOCUS2005</name>
</gene>